<keyword evidence="3" id="KW-1185">Reference proteome</keyword>
<dbReference type="Gene3D" id="3.30.60.30">
    <property type="match status" value="1"/>
</dbReference>
<dbReference type="EMBL" id="CACRXK020010133">
    <property type="protein sequence ID" value="CAB4018706.1"/>
    <property type="molecule type" value="Genomic_DNA"/>
</dbReference>
<accession>A0A6S7ILZ7</accession>
<dbReference type="OrthoDB" id="126772at2759"/>
<dbReference type="InterPro" id="IPR036058">
    <property type="entry name" value="Kazal_dom_sf"/>
</dbReference>
<evidence type="ECO:0000313" key="3">
    <source>
        <dbReference type="Proteomes" id="UP001152795"/>
    </source>
</evidence>
<dbReference type="CDD" id="cd00104">
    <property type="entry name" value="KAZAL_FS"/>
    <property type="match status" value="1"/>
</dbReference>
<gene>
    <name evidence="2" type="ORF">PACLA_8A058829</name>
</gene>
<dbReference type="InterPro" id="IPR002350">
    <property type="entry name" value="Kazal_dom"/>
</dbReference>
<evidence type="ECO:0000313" key="2">
    <source>
        <dbReference type="EMBL" id="CAB4018706.1"/>
    </source>
</evidence>
<dbReference type="SUPFAM" id="SSF100895">
    <property type="entry name" value="Kazal-type serine protease inhibitors"/>
    <property type="match status" value="1"/>
</dbReference>
<organism evidence="2 3">
    <name type="scientific">Paramuricea clavata</name>
    <name type="common">Red gorgonian</name>
    <name type="synonym">Violescent sea-whip</name>
    <dbReference type="NCBI Taxonomy" id="317549"/>
    <lineage>
        <taxon>Eukaryota</taxon>
        <taxon>Metazoa</taxon>
        <taxon>Cnidaria</taxon>
        <taxon>Anthozoa</taxon>
        <taxon>Octocorallia</taxon>
        <taxon>Malacalcyonacea</taxon>
        <taxon>Plexauridae</taxon>
        <taxon>Paramuricea</taxon>
    </lineage>
</organism>
<proteinExistence type="predicted"/>
<sequence>MNKICVVYKAFLAAICCGVLVNGFEHDTFWGEKAPKGCVPCPKNKEGLFDTPICGTNKVAYKNHCYLRLRNCIAKLLRKSFVQPSKKPALCGLRMQMFDTWKTTWP</sequence>
<dbReference type="Pfam" id="PF07648">
    <property type="entry name" value="Kazal_2"/>
    <property type="match status" value="1"/>
</dbReference>
<comment type="caution">
    <text evidence="2">The sequence shown here is derived from an EMBL/GenBank/DDBJ whole genome shotgun (WGS) entry which is preliminary data.</text>
</comment>
<feature type="domain" description="Kazal-like" evidence="1">
    <location>
        <begin position="40"/>
        <end position="74"/>
    </location>
</feature>
<name>A0A6S7ILZ7_PARCT</name>
<dbReference type="Proteomes" id="UP001152795">
    <property type="component" value="Unassembled WGS sequence"/>
</dbReference>
<evidence type="ECO:0000259" key="1">
    <source>
        <dbReference type="Pfam" id="PF07648"/>
    </source>
</evidence>
<dbReference type="AlphaFoldDB" id="A0A6S7ILZ7"/>
<protein>
    <submittedName>
        <fullName evidence="2">Membrane-bound O-acyltransferase domain-containing 2</fullName>
    </submittedName>
</protein>
<reference evidence="2" key="1">
    <citation type="submission" date="2020-04" db="EMBL/GenBank/DDBJ databases">
        <authorList>
            <person name="Alioto T."/>
            <person name="Alioto T."/>
            <person name="Gomez Garrido J."/>
        </authorList>
    </citation>
    <scope>NUCLEOTIDE SEQUENCE</scope>
    <source>
        <strain evidence="2">A484AB</strain>
    </source>
</reference>